<name>A0AAV5FHH4_ELECO</name>
<keyword evidence="1" id="KW-0479">Metal-binding</keyword>
<dbReference type="Proteomes" id="UP001054889">
    <property type="component" value="Unassembled WGS sequence"/>
</dbReference>
<keyword evidence="8" id="KW-1185">Reference proteome</keyword>
<evidence type="ECO:0000313" key="8">
    <source>
        <dbReference type="Proteomes" id="UP001054889"/>
    </source>
</evidence>
<organism evidence="7 8">
    <name type="scientific">Eleusine coracana subsp. coracana</name>
    <dbReference type="NCBI Taxonomy" id="191504"/>
    <lineage>
        <taxon>Eukaryota</taxon>
        <taxon>Viridiplantae</taxon>
        <taxon>Streptophyta</taxon>
        <taxon>Embryophyta</taxon>
        <taxon>Tracheophyta</taxon>
        <taxon>Spermatophyta</taxon>
        <taxon>Magnoliopsida</taxon>
        <taxon>Liliopsida</taxon>
        <taxon>Poales</taxon>
        <taxon>Poaceae</taxon>
        <taxon>PACMAD clade</taxon>
        <taxon>Chloridoideae</taxon>
        <taxon>Cynodonteae</taxon>
        <taxon>Eleusininae</taxon>
        <taxon>Eleusine</taxon>
    </lineage>
</organism>
<dbReference type="SUPFAM" id="SSF53300">
    <property type="entry name" value="vWA-like"/>
    <property type="match status" value="2"/>
</dbReference>
<keyword evidence="2 4" id="KW-0863">Zinc-finger</keyword>
<proteinExistence type="predicted"/>
<dbReference type="InterPro" id="IPR018957">
    <property type="entry name" value="Znf_C3HC4_RING-type"/>
</dbReference>
<sequence length="1004" mass="109478">MVGGCASGDGGEGTLARWRRAAAKRIGLSCASFFSYDASPSPPSKTISCSAVNAPADSCDGGQQKLEEPTSTRIADKNLCPICLELLSTSSSDVDIGERPAIFTAQCSHSFHFLCIASNVRHGNVTCPICRAQWSELPRDLKVPPLLHNQSDPILRILDDSIASSRVNRRSSIRATRYNDDDPVEPYTLTEHVDPCLRFALIPAPVNTAVHPVAAHHHVLGHYPCGRLLPLQQHCQYSSSSMLSPPQIASPSGQRRAYLSVSLAPQPAMDLVLVASPNGPHLRLLKQSMALVVFSMRAIDRLAIVTNATTATRAFPLRRMTSHGKRMALQVIEHLCCVGGTDPVGALHKGLKILEDRAHQNPSNCILHLSDHPVRNCLGLDMNHSNIPVHQFHVGLGFAVQSDTQLRIGENGGMVRLGELRGGEERRIPLDLVADCGFILVGYSYLEAGREDHLRTGGSINPNEKMTRATLQLPTLLTSPSLCRREKAPPPPCSVYKPTRQARRQLRGEEREREQWSGAAASGDGGEGTLARWRRAAAKRIGLSCASFFSYDASPSPPSKTISCSAVNAPADSCDGGQQKLEEPTSTRIADKNLCPICLELLSTSSSDVDIGERDQQYSQRNVPTLSTSYALPPTSAMAIRSSIRATRYNDDDPVEPYTLTEHVDPCLRFALIPAPVNTAVHPVAAHHHVLGHYPCGRLLPLQQHCQYSSSSMLSPPQIASPSGQRRAYLSVSLAPQPAMDLVLVASPNGPHLRLLKQSMALVVFSMRAIDRLAIVTNATTATRAFPLRRMTSHGKRMALQVIEHLCCVGGTDPVGALHKGLKILEDRAHQNPSNCILHLSDHPVRNCLGLDMNHSNIPVHQFHVGLGFAVQSGFIMHEFEELLARLLGGVIGDTQLRIGENGGMVRLGELRGGEERRIPLDLVADCGFILVGYSYLEAGREDHLRTGEIAVGFEEKGDGRCSGTREMGLSIGGERRSCCVDRRDYHDPFMARRWAKHFNVYRA</sequence>
<dbReference type="SUPFAM" id="SSF57850">
    <property type="entry name" value="RING/U-box"/>
    <property type="match status" value="1"/>
</dbReference>
<evidence type="ECO:0000256" key="4">
    <source>
        <dbReference type="PROSITE-ProRule" id="PRU00175"/>
    </source>
</evidence>
<dbReference type="Gene3D" id="3.30.40.10">
    <property type="entry name" value="Zinc/RING finger domain, C3HC4 (zinc finger)"/>
    <property type="match status" value="1"/>
</dbReference>
<evidence type="ECO:0000259" key="6">
    <source>
        <dbReference type="PROSITE" id="PS50089"/>
    </source>
</evidence>
<dbReference type="PROSITE" id="PS50089">
    <property type="entry name" value="ZF_RING_2"/>
    <property type="match status" value="1"/>
</dbReference>
<reference evidence="7" key="2">
    <citation type="submission" date="2021-12" db="EMBL/GenBank/DDBJ databases">
        <title>Resequencing data analysis of finger millet.</title>
        <authorList>
            <person name="Hatakeyama M."/>
            <person name="Aluri S."/>
            <person name="Balachadran M.T."/>
            <person name="Sivarajan S.R."/>
            <person name="Poveda L."/>
            <person name="Shimizu-Inatsugi R."/>
            <person name="Schlapbach R."/>
            <person name="Sreeman S.M."/>
            <person name="Shimizu K.K."/>
        </authorList>
    </citation>
    <scope>NUCLEOTIDE SEQUENCE</scope>
</reference>
<feature type="compositionally biased region" description="Basic and acidic residues" evidence="5">
    <location>
        <begin position="506"/>
        <end position="515"/>
    </location>
</feature>
<dbReference type="InterPro" id="IPR001841">
    <property type="entry name" value="Znf_RING"/>
</dbReference>
<evidence type="ECO:0000313" key="7">
    <source>
        <dbReference type="EMBL" id="GJN34251.1"/>
    </source>
</evidence>
<evidence type="ECO:0000256" key="3">
    <source>
        <dbReference type="ARBA" id="ARBA00022833"/>
    </source>
</evidence>
<dbReference type="PANTHER" id="PTHR10579:SF47">
    <property type="entry name" value="OS09G0298500 PROTEIN"/>
    <property type="match status" value="1"/>
</dbReference>
<dbReference type="PANTHER" id="PTHR10579">
    <property type="entry name" value="CALCIUM-ACTIVATED CHLORIDE CHANNEL REGULATOR"/>
    <property type="match status" value="1"/>
</dbReference>
<dbReference type="Pfam" id="PF00097">
    <property type="entry name" value="zf-C3HC4"/>
    <property type="match status" value="1"/>
</dbReference>
<dbReference type="InterPro" id="IPR036465">
    <property type="entry name" value="vWFA_dom_sf"/>
</dbReference>
<dbReference type="EMBL" id="BQKI01000085">
    <property type="protein sequence ID" value="GJN34251.1"/>
    <property type="molecule type" value="Genomic_DNA"/>
</dbReference>
<dbReference type="InterPro" id="IPR013083">
    <property type="entry name" value="Znf_RING/FYVE/PHD"/>
</dbReference>
<evidence type="ECO:0000256" key="5">
    <source>
        <dbReference type="SAM" id="MobiDB-lite"/>
    </source>
</evidence>
<protein>
    <recommendedName>
        <fullName evidence="6">RING-type domain-containing protein</fullName>
    </recommendedName>
</protein>
<feature type="domain" description="RING-type" evidence="6">
    <location>
        <begin position="80"/>
        <end position="131"/>
    </location>
</feature>
<keyword evidence="3" id="KW-0862">Zinc</keyword>
<evidence type="ECO:0000256" key="1">
    <source>
        <dbReference type="ARBA" id="ARBA00022723"/>
    </source>
</evidence>
<comment type="caution">
    <text evidence="7">The sequence shown here is derived from an EMBL/GenBank/DDBJ whole genome shotgun (WGS) entry which is preliminary data.</text>
</comment>
<feature type="region of interest" description="Disordered" evidence="5">
    <location>
        <begin position="482"/>
        <end position="527"/>
    </location>
</feature>
<evidence type="ECO:0000256" key="2">
    <source>
        <dbReference type="ARBA" id="ARBA00022771"/>
    </source>
</evidence>
<accession>A0AAV5FHH4</accession>
<dbReference type="Gene3D" id="3.40.50.410">
    <property type="entry name" value="von Willebrand factor, type A domain"/>
    <property type="match status" value="2"/>
</dbReference>
<dbReference type="InterPro" id="IPR051266">
    <property type="entry name" value="CLCR"/>
</dbReference>
<gene>
    <name evidence="7" type="primary">gb22898</name>
    <name evidence="7" type="ORF">PR202_gb22898</name>
</gene>
<reference evidence="7" key="1">
    <citation type="journal article" date="2018" name="DNA Res.">
        <title>Multiple hybrid de novo genome assembly of finger millet, an orphan allotetraploid crop.</title>
        <authorList>
            <person name="Hatakeyama M."/>
            <person name="Aluri S."/>
            <person name="Balachadran M.T."/>
            <person name="Sivarajan S.R."/>
            <person name="Patrignani A."/>
            <person name="Gruter S."/>
            <person name="Poveda L."/>
            <person name="Shimizu-Inatsugi R."/>
            <person name="Baeten J."/>
            <person name="Francoijs K.J."/>
            <person name="Nataraja K.N."/>
            <person name="Reddy Y.A.N."/>
            <person name="Phadnis S."/>
            <person name="Ravikumar R.L."/>
            <person name="Schlapbach R."/>
            <person name="Sreeman S.M."/>
            <person name="Shimizu K.K."/>
        </authorList>
    </citation>
    <scope>NUCLEOTIDE SEQUENCE</scope>
</reference>
<dbReference type="AlphaFoldDB" id="A0AAV5FHH4"/>
<dbReference type="GO" id="GO:0008270">
    <property type="term" value="F:zinc ion binding"/>
    <property type="evidence" value="ECO:0007669"/>
    <property type="project" value="UniProtKB-KW"/>
</dbReference>
<dbReference type="SMART" id="SM00184">
    <property type="entry name" value="RING"/>
    <property type="match status" value="1"/>
</dbReference>